<comment type="caution">
    <text evidence="1">The sequence shown here is derived from an EMBL/GenBank/DDBJ whole genome shotgun (WGS) entry which is preliminary data.</text>
</comment>
<name>A0A3D9ZEX1_9ACTN</name>
<organism evidence="1 2">
    <name type="scientific">Asanoa ferruginea</name>
    <dbReference type="NCBI Taxonomy" id="53367"/>
    <lineage>
        <taxon>Bacteria</taxon>
        <taxon>Bacillati</taxon>
        <taxon>Actinomycetota</taxon>
        <taxon>Actinomycetes</taxon>
        <taxon>Micromonosporales</taxon>
        <taxon>Micromonosporaceae</taxon>
        <taxon>Asanoa</taxon>
    </lineage>
</organism>
<proteinExistence type="predicted"/>
<dbReference type="RefSeq" id="WP_116066811.1">
    <property type="nucleotide sequence ID" value="NZ_BONB01000018.1"/>
</dbReference>
<protein>
    <submittedName>
        <fullName evidence="1">Uncharacterized protein</fullName>
    </submittedName>
</protein>
<sequence length="100" mass="11512">MYHYYATYKTAARGTPAGIFVMDVAGGHAMLWDHWARAWVYDPGLVVRFLDDIRNEDRQETIDRDTAERITPGITGGERLPDEDTIAWVFRWEGRPPQGD</sequence>
<dbReference type="EMBL" id="QUMQ01000001">
    <property type="protein sequence ID" value="REF95064.1"/>
    <property type="molecule type" value="Genomic_DNA"/>
</dbReference>
<dbReference type="Proteomes" id="UP000256913">
    <property type="component" value="Unassembled WGS sequence"/>
</dbReference>
<evidence type="ECO:0000313" key="1">
    <source>
        <dbReference type="EMBL" id="REF95064.1"/>
    </source>
</evidence>
<keyword evidence="2" id="KW-1185">Reference proteome</keyword>
<accession>A0A3D9ZEX1</accession>
<reference evidence="1 2" key="1">
    <citation type="submission" date="2018-08" db="EMBL/GenBank/DDBJ databases">
        <title>Sequencing the genomes of 1000 actinobacteria strains.</title>
        <authorList>
            <person name="Klenk H.-P."/>
        </authorList>
    </citation>
    <scope>NUCLEOTIDE SEQUENCE [LARGE SCALE GENOMIC DNA]</scope>
    <source>
        <strain evidence="1 2">DSM 44099</strain>
    </source>
</reference>
<dbReference type="AlphaFoldDB" id="A0A3D9ZEX1"/>
<evidence type="ECO:0000313" key="2">
    <source>
        <dbReference type="Proteomes" id="UP000256913"/>
    </source>
</evidence>
<gene>
    <name evidence="1" type="ORF">DFJ67_1013</name>
</gene>
<dbReference type="OrthoDB" id="4552270at2"/>